<sequence length="529" mass="60073">MNASNGIIDSQSGHFSSQESGAPGSGKQKMNKKHSHLHQPLAWSSFCKAAFEHNEMEIGEIYFAKEGKNTKKLKFLKCWMKQIKKSSCSIIIPDGSQLHQDIPKETQERLTVLHQESERPISLSVSAQEDVLTGASRIQDEAALDFCSETSEAFFSVLSGKIQEGIESEGVDLGALAERLVSSSIHWLHQKFEMETSESQNAEQKVDDPYGSKAVVELIKLLVKEPKDLAAKHKNNDPPCESSDPRSTRLTSEKIVREYQLQILFRMEILCSGVTQSIEESTKQKFVKQICLLLETIQCHMEGGFFGDWSLDNYVGKIIKSRYSHTLGDIVHKIYTRMDLLLFGDEDESPNPLLNSEDSNQSWREKPDRDEIGDSERANELISAENESSQPLEDDNGSPTGNKGEEHARRLIEARERRERARRFASFTSWVPDLQRVWAPKQPNAMKPKSDSYRKQSKRKDRRRASYDMVCETPMSSKKRSLPRSSSDDNDPQDHGLTPAQSQKLCFRMTGDNHCLRQPHQWLLAHSFS</sequence>
<dbReference type="PANTHER" id="PTHR21556:SF2">
    <property type="entry name" value="TRESLIN"/>
    <property type="match status" value="1"/>
</dbReference>
<feature type="region of interest" description="Disordered" evidence="1">
    <location>
        <begin position="1"/>
        <end position="35"/>
    </location>
</feature>
<feature type="compositionally biased region" description="Polar residues" evidence="1">
    <location>
        <begin position="352"/>
        <end position="362"/>
    </location>
</feature>
<gene>
    <name evidence="2" type="ORF">CK203_030885</name>
</gene>
<feature type="compositionally biased region" description="Basic and acidic residues" evidence="1">
    <location>
        <begin position="363"/>
        <end position="379"/>
    </location>
</feature>
<evidence type="ECO:0000313" key="3">
    <source>
        <dbReference type="Proteomes" id="UP000288805"/>
    </source>
</evidence>
<reference evidence="2 3" key="1">
    <citation type="journal article" date="2018" name="PLoS Genet.">
        <title>Population sequencing reveals clonal diversity and ancestral inbreeding in the grapevine cultivar Chardonnay.</title>
        <authorList>
            <person name="Roach M.J."/>
            <person name="Johnson D.L."/>
            <person name="Bohlmann J."/>
            <person name="van Vuuren H.J."/>
            <person name="Jones S.J."/>
            <person name="Pretorius I.S."/>
            <person name="Schmidt S.A."/>
            <person name="Borneman A.R."/>
        </authorList>
    </citation>
    <scope>NUCLEOTIDE SEQUENCE [LARGE SCALE GENOMIC DNA]</scope>
    <source>
        <strain evidence="3">cv. Chardonnay</strain>
        <tissue evidence="2">Leaf</tissue>
    </source>
</reference>
<dbReference type="GO" id="GO:0006260">
    <property type="term" value="P:DNA replication"/>
    <property type="evidence" value="ECO:0007669"/>
    <property type="project" value="InterPro"/>
</dbReference>
<name>A0A438ICW5_VITVI</name>
<feature type="region of interest" description="Disordered" evidence="1">
    <location>
        <begin position="441"/>
        <end position="499"/>
    </location>
</feature>
<dbReference type="GO" id="GO:0033314">
    <property type="term" value="P:mitotic DNA replication checkpoint signaling"/>
    <property type="evidence" value="ECO:0007669"/>
    <property type="project" value="InterPro"/>
</dbReference>
<feature type="compositionally biased region" description="Polar residues" evidence="1">
    <location>
        <begin position="385"/>
        <end position="401"/>
    </location>
</feature>
<proteinExistence type="predicted"/>
<feature type="compositionally biased region" description="Polar residues" evidence="1">
    <location>
        <begin position="1"/>
        <end position="20"/>
    </location>
</feature>
<evidence type="ECO:0000313" key="2">
    <source>
        <dbReference type="EMBL" id="RVW94565.1"/>
    </source>
</evidence>
<evidence type="ECO:0000256" key="1">
    <source>
        <dbReference type="SAM" id="MobiDB-lite"/>
    </source>
</evidence>
<dbReference type="AlphaFoldDB" id="A0A438ICW5"/>
<dbReference type="GO" id="GO:0010212">
    <property type="term" value="P:response to ionizing radiation"/>
    <property type="evidence" value="ECO:0007669"/>
    <property type="project" value="InterPro"/>
</dbReference>
<dbReference type="Proteomes" id="UP000288805">
    <property type="component" value="Unassembled WGS sequence"/>
</dbReference>
<dbReference type="InterPro" id="IPR026153">
    <property type="entry name" value="Treslin"/>
</dbReference>
<protein>
    <submittedName>
        <fullName evidence="2">Uncharacterized protein</fullName>
    </submittedName>
</protein>
<dbReference type="PANTHER" id="PTHR21556">
    <property type="entry name" value="TRESLIN"/>
    <property type="match status" value="1"/>
</dbReference>
<feature type="region of interest" description="Disordered" evidence="1">
    <location>
        <begin position="350"/>
        <end position="408"/>
    </location>
</feature>
<dbReference type="EMBL" id="QGNW01000120">
    <property type="protein sequence ID" value="RVW94565.1"/>
    <property type="molecule type" value="Genomic_DNA"/>
</dbReference>
<dbReference type="GO" id="GO:0005634">
    <property type="term" value="C:nucleus"/>
    <property type="evidence" value="ECO:0007669"/>
    <property type="project" value="InterPro"/>
</dbReference>
<organism evidence="2 3">
    <name type="scientific">Vitis vinifera</name>
    <name type="common">Grape</name>
    <dbReference type="NCBI Taxonomy" id="29760"/>
    <lineage>
        <taxon>Eukaryota</taxon>
        <taxon>Viridiplantae</taxon>
        <taxon>Streptophyta</taxon>
        <taxon>Embryophyta</taxon>
        <taxon>Tracheophyta</taxon>
        <taxon>Spermatophyta</taxon>
        <taxon>Magnoliopsida</taxon>
        <taxon>eudicotyledons</taxon>
        <taxon>Gunneridae</taxon>
        <taxon>Pentapetalae</taxon>
        <taxon>rosids</taxon>
        <taxon>Vitales</taxon>
        <taxon>Vitaceae</taxon>
        <taxon>Viteae</taxon>
        <taxon>Vitis</taxon>
    </lineage>
</organism>
<accession>A0A438ICW5</accession>
<comment type="caution">
    <text evidence="2">The sequence shown here is derived from an EMBL/GenBank/DDBJ whole genome shotgun (WGS) entry which is preliminary data.</text>
</comment>